<keyword evidence="2" id="KW-1185">Reference proteome</keyword>
<gene>
    <name evidence="1" type="ORF">L1049_009335</name>
</gene>
<dbReference type="EMBL" id="JBBPBK010000002">
    <property type="protein sequence ID" value="KAK9291147.1"/>
    <property type="molecule type" value="Genomic_DNA"/>
</dbReference>
<name>A0AAP0S5X2_LIQFO</name>
<evidence type="ECO:0000313" key="2">
    <source>
        <dbReference type="Proteomes" id="UP001415857"/>
    </source>
</evidence>
<comment type="caution">
    <text evidence="1">The sequence shown here is derived from an EMBL/GenBank/DDBJ whole genome shotgun (WGS) entry which is preliminary data.</text>
</comment>
<dbReference type="Proteomes" id="UP001415857">
    <property type="component" value="Unassembled WGS sequence"/>
</dbReference>
<evidence type="ECO:0000313" key="1">
    <source>
        <dbReference type="EMBL" id="KAK9291147.1"/>
    </source>
</evidence>
<organism evidence="1 2">
    <name type="scientific">Liquidambar formosana</name>
    <name type="common">Formosan gum</name>
    <dbReference type="NCBI Taxonomy" id="63359"/>
    <lineage>
        <taxon>Eukaryota</taxon>
        <taxon>Viridiplantae</taxon>
        <taxon>Streptophyta</taxon>
        <taxon>Embryophyta</taxon>
        <taxon>Tracheophyta</taxon>
        <taxon>Spermatophyta</taxon>
        <taxon>Magnoliopsida</taxon>
        <taxon>eudicotyledons</taxon>
        <taxon>Gunneridae</taxon>
        <taxon>Pentapetalae</taxon>
        <taxon>Saxifragales</taxon>
        <taxon>Altingiaceae</taxon>
        <taxon>Liquidambar</taxon>
    </lineage>
</organism>
<sequence length="103" mass="11783">MERLKLDSKYIEFLVCNKKLVGFHFHSTNDGGRSSTLKENEGRSYLFSFCHLKAIGEIARERLESLMVASSQGFLFLQRDIGGEGMGTKRMPLGVGRKQRQRR</sequence>
<reference evidence="1 2" key="1">
    <citation type="journal article" date="2024" name="Plant J.">
        <title>Genome sequences and population genomics reveal climatic adaptation and genomic divergence between two closely related sweetgum species.</title>
        <authorList>
            <person name="Xu W.Q."/>
            <person name="Ren C.Q."/>
            <person name="Zhang X.Y."/>
            <person name="Comes H.P."/>
            <person name="Liu X.H."/>
            <person name="Li Y.G."/>
            <person name="Kettle C.J."/>
            <person name="Jalonen R."/>
            <person name="Gaisberger H."/>
            <person name="Ma Y.Z."/>
            <person name="Qiu Y.X."/>
        </authorList>
    </citation>
    <scope>NUCLEOTIDE SEQUENCE [LARGE SCALE GENOMIC DNA]</scope>
    <source>
        <strain evidence="1">Hangzhou</strain>
    </source>
</reference>
<accession>A0AAP0S5X2</accession>
<proteinExistence type="predicted"/>
<protein>
    <submittedName>
        <fullName evidence="1">Uncharacterized protein</fullName>
    </submittedName>
</protein>
<dbReference type="AlphaFoldDB" id="A0AAP0S5X2"/>